<comment type="caution">
    <text evidence="8">The sequence shown here is derived from an EMBL/GenBank/DDBJ whole genome shotgun (WGS) entry which is preliminary data.</text>
</comment>
<dbReference type="PROSITE" id="PS50156">
    <property type="entry name" value="SSD"/>
    <property type="match status" value="1"/>
</dbReference>
<dbReference type="InterPro" id="IPR001036">
    <property type="entry name" value="Acrflvin-R"/>
</dbReference>
<evidence type="ECO:0000313" key="9">
    <source>
        <dbReference type="Proteomes" id="UP000236340"/>
    </source>
</evidence>
<evidence type="ECO:0000256" key="1">
    <source>
        <dbReference type="ARBA" id="ARBA00004651"/>
    </source>
</evidence>
<dbReference type="OrthoDB" id="9803781at2"/>
<keyword evidence="4 6" id="KW-1133">Transmembrane helix</keyword>
<dbReference type="SUPFAM" id="SSF82866">
    <property type="entry name" value="Multidrug efflux transporter AcrB transmembrane domain"/>
    <property type="match status" value="2"/>
</dbReference>
<organism evidence="8 9">
    <name type="scientific">Geothermobacter hydrogeniphilus</name>
    <dbReference type="NCBI Taxonomy" id="1969733"/>
    <lineage>
        <taxon>Bacteria</taxon>
        <taxon>Pseudomonadati</taxon>
        <taxon>Thermodesulfobacteriota</taxon>
        <taxon>Desulfuromonadia</taxon>
        <taxon>Desulfuromonadales</taxon>
        <taxon>Geothermobacteraceae</taxon>
        <taxon>Geothermobacter</taxon>
    </lineage>
</organism>
<dbReference type="PANTHER" id="PTHR33406:SF13">
    <property type="entry name" value="MEMBRANE PROTEIN YDFJ"/>
    <property type="match status" value="1"/>
</dbReference>
<feature type="transmembrane region" description="Helical" evidence="6">
    <location>
        <begin position="291"/>
        <end position="312"/>
    </location>
</feature>
<gene>
    <name evidence="8" type="ORF">C2E25_07005</name>
</gene>
<feature type="transmembrane region" description="Helical" evidence="6">
    <location>
        <begin position="812"/>
        <end position="832"/>
    </location>
</feature>
<feature type="transmembrane region" description="Helical" evidence="6">
    <location>
        <begin position="394"/>
        <end position="419"/>
    </location>
</feature>
<feature type="transmembrane region" description="Helical" evidence="6">
    <location>
        <begin position="262"/>
        <end position="284"/>
    </location>
</feature>
<evidence type="ECO:0000256" key="4">
    <source>
        <dbReference type="ARBA" id="ARBA00022989"/>
    </source>
</evidence>
<dbReference type="RefSeq" id="WP_103115049.1">
    <property type="nucleotide sequence ID" value="NZ_PPFX01000012.1"/>
</dbReference>
<dbReference type="InterPro" id="IPR000731">
    <property type="entry name" value="SSD"/>
</dbReference>
<dbReference type="PANTHER" id="PTHR33406">
    <property type="entry name" value="MEMBRANE PROTEIN MJ1562-RELATED"/>
    <property type="match status" value="1"/>
</dbReference>
<protein>
    <submittedName>
        <fullName evidence="8">RND transporter</fullName>
    </submittedName>
</protein>
<feature type="transmembrane region" description="Helical" evidence="6">
    <location>
        <begin position="865"/>
        <end position="886"/>
    </location>
</feature>
<proteinExistence type="predicted"/>
<sequence>MKLWLTGFSMKYPRLVLLLVLAVTVVFGWQFPKVKFDNDPENMLDAHEAVRVFHHQVKEKFSLYDFVIVGVSNEQDADGIFNVGTLDRIDRLTKQLLSLHRTADGAVAVRNPDGSDRILDLTPESGWQRGLNVAFQHDPNRLFTADGKSALIGRELISPSVVDNLKQAAFGSLKLEYLMEHPPTTRAEALQIRDDAMGNPLYKGTLVAEDGKAICLYLPIRDKTFSYNVANLVRALTADWPNSDQVHITGLPVAEDTFGVEMLVQMATSAPLAMLAIFLLLWIFFRRVRIIIAPLMVAMVSVIWAMGLLIGLGYDVHIMSSMIAIFLMPIAVADSVHMLSEFYDTYHLYGDKRGTMRKVVGHLFMPMLYTSLTTIAGFASLATTPIPPVQIFGLHVAFGVAVAWLLTMTLVPAYSMVFISEKSLQKLQLQRDAGKPSGLNRLLEGFGRFSYTRWKLILGVTMVVMVISVVGISRIQVNDNPVKWFTADHEIRKADAVLNRHFGGTYTAYLTLEPGVETAPTAADLQQALVEAAPHQLPEQWRDEIKTFSADLNDLPAVPDIAAFVEEARALAKSYDQRLLGDWRALADNIVYLDPAGLDLKTLARRLSALPAGQAALGRQLLDRLQGTGAVGDALIDAALAIIDQRQGRGFVALVDQQYAALTAPLFKRPAMLRWVEKLQQALAQDPVVGKSSSAVDALKKASYELQYRVDRSAAENQKRFAVPDTVSAVAQVFTQLEGMKKKDTLFHLVTRDYQEANLWVQLKSGDNKYMEQVVRDVDAFFVANPPPFPVKHAWAGLTYLNVVWQDKMVRGMLWSLGSSFVVVLLMMVVLFRSPLFGILAMLPLTVTIAFIYGLIGLVGKDYDMPVAVLSAMTLGLSVDFAIHFLERARQLQRELGSWQAAATEMFKEPAVAISRNALTISIGFTPLLVAPLVPYRTVGFFLATIMAVSWLATLFLLPALLTLFRRKAFGETAEQSLEEKG</sequence>
<dbReference type="EMBL" id="PPFX01000012">
    <property type="protein sequence ID" value="PNU20462.1"/>
    <property type="molecule type" value="Genomic_DNA"/>
</dbReference>
<feature type="domain" description="SSD" evidence="7">
    <location>
        <begin position="292"/>
        <end position="417"/>
    </location>
</feature>
<dbReference type="Proteomes" id="UP000236340">
    <property type="component" value="Unassembled WGS sequence"/>
</dbReference>
<dbReference type="Gene3D" id="1.20.1640.10">
    <property type="entry name" value="Multidrug efflux transporter AcrB transmembrane domain"/>
    <property type="match status" value="2"/>
</dbReference>
<comment type="subcellular location">
    <subcellularLocation>
        <location evidence="1">Cell membrane</location>
        <topology evidence="1">Multi-pass membrane protein</topology>
    </subcellularLocation>
</comment>
<evidence type="ECO:0000256" key="6">
    <source>
        <dbReference type="SAM" id="Phobius"/>
    </source>
</evidence>
<feature type="transmembrane region" description="Helical" evidence="6">
    <location>
        <begin position="941"/>
        <end position="965"/>
    </location>
</feature>
<evidence type="ECO:0000313" key="8">
    <source>
        <dbReference type="EMBL" id="PNU20462.1"/>
    </source>
</evidence>
<dbReference type="AlphaFoldDB" id="A0A2K2HAY3"/>
<dbReference type="Pfam" id="PF03176">
    <property type="entry name" value="MMPL"/>
    <property type="match status" value="2"/>
</dbReference>
<evidence type="ECO:0000256" key="5">
    <source>
        <dbReference type="ARBA" id="ARBA00023136"/>
    </source>
</evidence>
<keyword evidence="5 6" id="KW-0472">Membrane</keyword>
<feature type="transmembrane region" description="Helical" evidence="6">
    <location>
        <begin position="839"/>
        <end position="859"/>
    </location>
</feature>
<dbReference type="GO" id="GO:0022857">
    <property type="term" value="F:transmembrane transporter activity"/>
    <property type="evidence" value="ECO:0007669"/>
    <property type="project" value="InterPro"/>
</dbReference>
<keyword evidence="3 6" id="KW-0812">Transmembrane</keyword>
<feature type="transmembrane region" description="Helical" evidence="6">
    <location>
        <begin position="918"/>
        <end position="935"/>
    </location>
</feature>
<dbReference type="InterPro" id="IPR004869">
    <property type="entry name" value="MMPL_dom"/>
</dbReference>
<dbReference type="PRINTS" id="PR00702">
    <property type="entry name" value="ACRIFLAVINRP"/>
</dbReference>
<feature type="transmembrane region" description="Helical" evidence="6">
    <location>
        <begin position="318"/>
        <end position="339"/>
    </location>
</feature>
<dbReference type="GO" id="GO:0005886">
    <property type="term" value="C:plasma membrane"/>
    <property type="evidence" value="ECO:0007669"/>
    <property type="project" value="UniProtKB-SubCell"/>
</dbReference>
<dbReference type="InterPro" id="IPR050545">
    <property type="entry name" value="Mycobact_MmpL"/>
</dbReference>
<feature type="transmembrane region" description="Helical" evidence="6">
    <location>
        <begin position="456"/>
        <end position="475"/>
    </location>
</feature>
<evidence type="ECO:0000256" key="2">
    <source>
        <dbReference type="ARBA" id="ARBA00022475"/>
    </source>
</evidence>
<feature type="transmembrane region" description="Helical" evidence="6">
    <location>
        <begin position="359"/>
        <end position="382"/>
    </location>
</feature>
<reference evidence="8 9" key="1">
    <citation type="journal article" date="2018" name="Genome Announc.">
        <title>Genome Sequence of Geothermobacter sp. HR-1 Iron Reducer from the Loihi Seamount.</title>
        <authorList>
            <person name="Smith H."/>
            <person name="Abuyen K."/>
            <person name="Tremblay J."/>
            <person name="Savalia P."/>
            <person name="Perez-Rodriguez I."/>
            <person name="Emerson D."/>
            <person name="Tully B."/>
            <person name="Amend J."/>
        </authorList>
    </citation>
    <scope>NUCLEOTIDE SEQUENCE [LARGE SCALE GENOMIC DNA]</scope>
    <source>
        <strain evidence="8 9">HR-1</strain>
    </source>
</reference>
<evidence type="ECO:0000256" key="3">
    <source>
        <dbReference type="ARBA" id="ARBA00022692"/>
    </source>
</evidence>
<keyword evidence="2" id="KW-1003">Cell membrane</keyword>
<name>A0A2K2HAY3_9BACT</name>
<accession>A0A2K2HAY3</accession>
<evidence type="ECO:0000259" key="7">
    <source>
        <dbReference type="PROSITE" id="PS50156"/>
    </source>
</evidence>